<organism evidence="11 12">
    <name type="scientific">Blepharisma stoltei</name>
    <dbReference type="NCBI Taxonomy" id="1481888"/>
    <lineage>
        <taxon>Eukaryota</taxon>
        <taxon>Sar</taxon>
        <taxon>Alveolata</taxon>
        <taxon>Ciliophora</taxon>
        <taxon>Postciliodesmatophora</taxon>
        <taxon>Heterotrichea</taxon>
        <taxon>Heterotrichida</taxon>
        <taxon>Blepharismidae</taxon>
        <taxon>Blepharisma</taxon>
    </lineage>
</organism>
<evidence type="ECO:0000256" key="4">
    <source>
        <dbReference type="ARBA" id="ARBA00022840"/>
    </source>
</evidence>
<dbReference type="EMBL" id="CAJZBQ010000027">
    <property type="protein sequence ID" value="CAG9321164.1"/>
    <property type="molecule type" value="Genomic_DNA"/>
</dbReference>
<keyword evidence="5 8" id="KW-0175">Coiled coil</keyword>
<gene>
    <name evidence="11" type="ORF">BSTOLATCC_MIC27732</name>
</gene>
<feature type="coiled-coil region" evidence="8">
    <location>
        <begin position="546"/>
        <end position="602"/>
    </location>
</feature>
<feature type="coiled-coil region" evidence="8">
    <location>
        <begin position="695"/>
        <end position="754"/>
    </location>
</feature>
<evidence type="ECO:0000256" key="8">
    <source>
        <dbReference type="SAM" id="Coils"/>
    </source>
</evidence>
<dbReference type="Pfam" id="PF00225">
    <property type="entry name" value="Kinesin"/>
    <property type="match status" value="1"/>
</dbReference>
<reference evidence="11" key="1">
    <citation type="submission" date="2021-09" db="EMBL/GenBank/DDBJ databases">
        <authorList>
            <consortium name="AG Swart"/>
            <person name="Singh M."/>
            <person name="Singh A."/>
            <person name="Seah K."/>
            <person name="Emmerich C."/>
        </authorList>
    </citation>
    <scope>NUCLEOTIDE SEQUENCE</scope>
    <source>
        <strain evidence="11">ATCC30299</strain>
    </source>
</reference>
<dbReference type="GO" id="GO:0007052">
    <property type="term" value="P:mitotic spindle organization"/>
    <property type="evidence" value="ECO:0007669"/>
    <property type="project" value="TreeGrafter"/>
</dbReference>
<feature type="coiled-coil region" evidence="8">
    <location>
        <begin position="343"/>
        <end position="377"/>
    </location>
</feature>
<sequence>MERASLKIYVRVKSEEHNDTITTSKDLHEIKISDAQERASHTFDFYRVFLQDSNQEEIYDTTCRPLVDHMMDGFDATLFVYGPTDSGKSFTLFGGEGFHNRGMFLRAMETIFEESQRLSYQKDIRIKMQMLELYGDKIRDLGLAYKDAHAINVFPNQQLDIEESMGRVMIGSASEFEVRTPDEANGVVNQGFELRAACEAKSGKYSTRAHTIIAITLSQKYKTAEWDQLTSSTLYFVDLAGSEKPKTRKGKEFYESLNASSSFHALSKVLATLNSSQTSYRDHKLTRILENGMSNNAMISMIVCVNPDKVQFEDTLASLTFADRCKPLTAGGAAFFASDKLTGNEVDMKIKLLQDERAELKEKLRKIEMTQEEQLKKIVDMLGIEGDVDTLLQAQPGSRELAKINQQKEAVQKVDSLIKKNKELEKKVEENKQIFEKIKKAENQSQEQHLRKVLELKDELARLKEELEENKANAEHNQKEQMDTKAEELQRMLSNSHKLVEEKLAIVHNLPKAMQAIGNLPSAQDMKELGKLEVEKEFQKRFREQERNHQKQLESVKTQYEQLVKEKEAMLSNMVKNFKENRKTKKDEISALRKEMTQLYELISNQKKVLNNIENGKYNQNLRKVYIPKDMMPEFPTPETFPHLFKSFQREKTETNVSAHKPATKQEKSEIQPSGRKIGNYCLIADMSTVPPNEAKRLVENLRELYKQSEAELENAKKNQSSIQEQKAALQEQIKNAKEERDRYRELYSKEMKQKCEAKSIIEIQRKTLEKNYLLSNERGQSRSSNVRPTTGANLRRNKIE</sequence>
<dbReference type="PROSITE" id="PS50067">
    <property type="entry name" value="KINESIN_MOTOR_2"/>
    <property type="match status" value="1"/>
</dbReference>
<accession>A0AAU9JHI0</accession>
<keyword evidence="2" id="KW-0963">Cytoplasm</keyword>
<evidence type="ECO:0000313" key="12">
    <source>
        <dbReference type="Proteomes" id="UP001162131"/>
    </source>
</evidence>
<dbReference type="InterPro" id="IPR001752">
    <property type="entry name" value="Kinesin_motor_dom"/>
</dbReference>
<dbReference type="SUPFAM" id="SSF52540">
    <property type="entry name" value="P-loop containing nucleoside triphosphate hydrolases"/>
    <property type="match status" value="1"/>
</dbReference>
<keyword evidence="3 6" id="KW-0547">Nucleotide-binding</keyword>
<keyword evidence="12" id="KW-1185">Reference proteome</keyword>
<comment type="subcellular location">
    <subcellularLocation>
        <location evidence="1">Cytoplasm</location>
    </subcellularLocation>
</comment>
<evidence type="ECO:0000256" key="1">
    <source>
        <dbReference type="ARBA" id="ARBA00004496"/>
    </source>
</evidence>
<dbReference type="GO" id="GO:0005874">
    <property type="term" value="C:microtubule"/>
    <property type="evidence" value="ECO:0007669"/>
    <property type="project" value="UniProtKB-KW"/>
</dbReference>
<dbReference type="GO" id="GO:0005524">
    <property type="term" value="F:ATP binding"/>
    <property type="evidence" value="ECO:0007669"/>
    <property type="project" value="UniProtKB-UniRule"/>
</dbReference>
<dbReference type="SMART" id="SM00129">
    <property type="entry name" value="KISc"/>
    <property type="match status" value="1"/>
</dbReference>
<dbReference type="GO" id="GO:0008017">
    <property type="term" value="F:microtubule binding"/>
    <property type="evidence" value="ECO:0007669"/>
    <property type="project" value="InterPro"/>
</dbReference>
<evidence type="ECO:0000256" key="5">
    <source>
        <dbReference type="ARBA" id="ARBA00023054"/>
    </source>
</evidence>
<dbReference type="AlphaFoldDB" id="A0AAU9JHI0"/>
<dbReference type="PANTHER" id="PTHR47969:SF15">
    <property type="entry name" value="CHROMOSOME-ASSOCIATED KINESIN KIF4A-RELATED"/>
    <property type="match status" value="1"/>
</dbReference>
<keyword evidence="4 6" id="KW-0067">ATP-binding</keyword>
<dbReference type="InterPro" id="IPR027417">
    <property type="entry name" value="P-loop_NTPase"/>
</dbReference>
<dbReference type="GO" id="GO:0051231">
    <property type="term" value="P:spindle elongation"/>
    <property type="evidence" value="ECO:0007669"/>
    <property type="project" value="TreeGrafter"/>
</dbReference>
<feature type="domain" description="Kinesin motor" evidence="10">
    <location>
        <begin position="5"/>
        <end position="328"/>
    </location>
</feature>
<evidence type="ECO:0000256" key="7">
    <source>
        <dbReference type="RuleBase" id="RU000394"/>
    </source>
</evidence>
<dbReference type="InterPro" id="IPR019821">
    <property type="entry name" value="Kinesin_motor_CS"/>
</dbReference>
<feature type="binding site" evidence="6">
    <location>
        <begin position="82"/>
        <end position="89"/>
    </location>
    <ligand>
        <name>ATP</name>
        <dbReference type="ChEBI" id="CHEBI:30616"/>
    </ligand>
</feature>
<dbReference type="InterPro" id="IPR027640">
    <property type="entry name" value="Kinesin-like_fam"/>
</dbReference>
<feature type="compositionally biased region" description="Polar residues" evidence="9">
    <location>
        <begin position="775"/>
        <end position="793"/>
    </location>
</feature>
<dbReference type="GO" id="GO:0005875">
    <property type="term" value="C:microtubule associated complex"/>
    <property type="evidence" value="ECO:0007669"/>
    <property type="project" value="TreeGrafter"/>
</dbReference>
<dbReference type="GO" id="GO:0007018">
    <property type="term" value="P:microtubule-based movement"/>
    <property type="evidence" value="ECO:0007669"/>
    <property type="project" value="InterPro"/>
</dbReference>
<comment type="caution">
    <text evidence="11">The sequence shown here is derived from an EMBL/GenBank/DDBJ whole genome shotgun (WGS) entry which is preliminary data.</text>
</comment>
<evidence type="ECO:0000256" key="2">
    <source>
        <dbReference type="ARBA" id="ARBA00022490"/>
    </source>
</evidence>
<feature type="region of interest" description="Disordered" evidence="9">
    <location>
        <begin position="775"/>
        <end position="801"/>
    </location>
</feature>
<keyword evidence="6 7" id="KW-0505">Motor protein</keyword>
<dbReference type="InterPro" id="IPR036961">
    <property type="entry name" value="Kinesin_motor_dom_sf"/>
</dbReference>
<evidence type="ECO:0000256" key="9">
    <source>
        <dbReference type="SAM" id="MobiDB-lite"/>
    </source>
</evidence>
<evidence type="ECO:0000259" key="10">
    <source>
        <dbReference type="PROSITE" id="PS50067"/>
    </source>
</evidence>
<dbReference type="Proteomes" id="UP001162131">
    <property type="component" value="Unassembled WGS sequence"/>
</dbReference>
<dbReference type="PANTHER" id="PTHR47969">
    <property type="entry name" value="CHROMOSOME-ASSOCIATED KINESIN KIF4A-RELATED"/>
    <property type="match status" value="1"/>
</dbReference>
<dbReference type="Gene3D" id="3.40.850.10">
    <property type="entry name" value="Kinesin motor domain"/>
    <property type="match status" value="1"/>
</dbReference>
<dbReference type="GO" id="GO:0003777">
    <property type="term" value="F:microtubule motor activity"/>
    <property type="evidence" value="ECO:0007669"/>
    <property type="project" value="InterPro"/>
</dbReference>
<protein>
    <recommendedName>
        <fullName evidence="7">Kinesin-like protein</fullName>
    </recommendedName>
</protein>
<dbReference type="PROSITE" id="PS00411">
    <property type="entry name" value="KINESIN_MOTOR_1"/>
    <property type="match status" value="1"/>
</dbReference>
<name>A0AAU9JHI0_9CILI</name>
<evidence type="ECO:0000256" key="3">
    <source>
        <dbReference type="ARBA" id="ARBA00022741"/>
    </source>
</evidence>
<comment type="similarity">
    <text evidence="6 7">Belongs to the TRAFAC class myosin-kinesin ATPase superfamily. Kinesin family.</text>
</comment>
<dbReference type="GO" id="GO:0005737">
    <property type="term" value="C:cytoplasm"/>
    <property type="evidence" value="ECO:0007669"/>
    <property type="project" value="UniProtKB-SubCell"/>
</dbReference>
<proteinExistence type="inferred from homology"/>
<evidence type="ECO:0000256" key="6">
    <source>
        <dbReference type="PROSITE-ProRule" id="PRU00283"/>
    </source>
</evidence>
<dbReference type="PRINTS" id="PR00380">
    <property type="entry name" value="KINESINHEAVY"/>
</dbReference>
<keyword evidence="7" id="KW-0493">Microtubule</keyword>
<evidence type="ECO:0000313" key="11">
    <source>
        <dbReference type="EMBL" id="CAG9321164.1"/>
    </source>
</evidence>
<feature type="coiled-coil region" evidence="8">
    <location>
        <begin position="407"/>
        <end position="492"/>
    </location>
</feature>